<dbReference type="Pfam" id="PF00392">
    <property type="entry name" value="GntR"/>
    <property type="match status" value="1"/>
</dbReference>
<dbReference type="SUPFAM" id="SSF64288">
    <property type="entry name" value="Chorismate lyase-like"/>
    <property type="match status" value="1"/>
</dbReference>
<dbReference type="InterPro" id="IPR050679">
    <property type="entry name" value="Bact_HTH_transcr_reg"/>
</dbReference>
<dbReference type="InterPro" id="IPR028978">
    <property type="entry name" value="Chorismate_lyase_/UTRA_dom_sf"/>
</dbReference>
<dbReference type="CDD" id="cd07377">
    <property type="entry name" value="WHTH_GntR"/>
    <property type="match status" value="1"/>
</dbReference>
<proteinExistence type="predicted"/>
<sequence length="240" mass="27630">MIDLNKFNDIYLQLEAAILEKKYLPGELLPSENELSKQFQASRETIRKALALLLENGYIQKQQGKGSIVLDVNRFVFPVAGLTSFKELQESQKMPSQTIVTKNQTGPISKPLMERLHLPKETQVISLERVRKIQGEAVILDYDFLLADVISDIPNEVAEDSIYDYIENDLGLTISYAQKEITVEPVTKQDKELLDLNGDSHVVVVRSDVYMQDTTLFQYTESRHRMDKFRFVEFARRKQV</sequence>
<dbReference type="AlphaFoldDB" id="A0A1H9U6F6"/>
<evidence type="ECO:0000256" key="1">
    <source>
        <dbReference type="ARBA" id="ARBA00022491"/>
    </source>
</evidence>
<keyword evidence="2" id="KW-0805">Transcription regulation</keyword>
<dbReference type="PRINTS" id="PR00035">
    <property type="entry name" value="HTHGNTR"/>
</dbReference>
<dbReference type="PANTHER" id="PTHR44846">
    <property type="entry name" value="MANNOSYL-D-GLYCERATE TRANSPORT/METABOLISM SYSTEM REPRESSOR MNGR-RELATED"/>
    <property type="match status" value="1"/>
</dbReference>
<evidence type="ECO:0000313" key="8">
    <source>
        <dbReference type="Proteomes" id="UP000198948"/>
    </source>
</evidence>
<dbReference type="NCBIfam" id="TIGR02404">
    <property type="entry name" value="trehalos_R_Bsub"/>
    <property type="match status" value="1"/>
</dbReference>
<dbReference type="Gene3D" id="3.40.1410.10">
    <property type="entry name" value="Chorismate lyase-like"/>
    <property type="match status" value="1"/>
</dbReference>
<keyword evidence="4" id="KW-0804">Transcription</keyword>
<dbReference type="Gene3D" id="1.10.10.10">
    <property type="entry name" value="Winged helix-like DNA-binding domain superfamily/Winged helix DNA-binding domain"/>
    <property type="match status" value="1"/>
</dbReference>
<organism evidence="7 8">
    <name type="scientific">Isobaculum melis</name>
    <dbReference type="NCBI Taxonomy" id="142588"/>
    <lineage>
        <taxon>Bacteria</taxon>
        <taxon>Bacillati</taxon>
        <taxon>Bacillota</taxon>
        <taxon>Bacilli</taxon>
        <taxon>Lactobacillales</taxon>
        <taxon>Carnobacteriaceae</taxon>
        <taxon>Isobaculum</taxon>
    </lineage>
</organism>
<dbReference type="Proteomes" id="UP000198948">
    <property type="component" value="Unassembled WGS sequence"/>
</dbReference>
<dbReference type="Pfam" id="PF07702">
    <property type="entry name" value="UTRA"/>
    <property type="match status" value="1"/>
</dbReference>
<dbReference type="EMBL" id="FOHA01000022">
    <property type="protein sequence ID" value="SES04902.1"/>
    <property type="molecule type" value="Genomic_DNA"/>
</dbReference>
<keyword evidence="1" id="KW-0678">Repressor</keyword>
<feature type="domain" description="HTH gntR-type" evidence="6">
    <location>
        <begin position="4"/>
        <end position="72"/>
    </location>
</feature>
<keyword evidence="8" id="KW-1185">Reference proteome</keyword>
<evidence type="ECO:0000259" key="6">
    <source>
        <dbReference type="PROSITE" id="PS50949"/>
    </source>
</evidence>
<reference evidence="7 8" key="1">
    <citation type="submission" date="2016-10" db="EMBL/GenBank/DDBJ databases">
        <authorList>
            <person name="de Groot N.N."/>
        </authorList>
    </citation>
    <scope>NUCLEOTIDE SEQUENCE [LARGE SCALE GENOMIC DNA]</scope>
    <source>
        <strain evidence="7 8">DSM 13760</strain>
    </source>
</reference>
<evidence type="ECO:0000313" key="7">
    <source>
        <dbReference type="EMBL" id="SES04902.1"/>
    </source>
</evidence>
<evidence type="ECO:0000256" key="4">
    <source>
        <dbReference type="ARBA" id="ARBA00023163"/>
    </source>
</evidence>
<dbReference type="STRING" id="142588.SAMN04488559_12217"/>
<dbReference type="SMART" id="SM00345">
    <property type="entry name" value="HTH_GNTR"/>
    <property type="match status" value="1"/>
</dbReference>
<dbReference type="PANTHER" id="PTHR44846:SF12">
    <property type="entry name" value="HTH-TYPE TRANSCRIPTIONAL REGULATOR TRER"/>
    <property type="match status" value="1"/>
</dbReference>
<evidence type="ECO:0000256" key="3">
    <source>
        <dbReference type="ARBA" id="ARBA00023125"/>
    </source>
</evidence>
<dbReference type="InterPro" id="IPR011663">
    <property type="entry name" value="UTRA"/>
</dbReference>
<dbReference type="SUPFAM" id="SSF46785">
    <property type="entry name" value="Winged helix' DNA-binding domain"/>
    <property type="match status" value="1"/>
</dbReference>
<gene>
    <name evidence="7" type="ORF">SAMN04488559_12217</name>
</gene>
<dbReference type="InterPro" id="IPR036388">
    <property type="entry name" value="WH-like_DNA-bd_sf"/>
</dbReference>
<keyword evidence="3" id="KW-0238">DNA-binding</keyword>
<dbReference type="FunFam" id="3.40.1410.10:FF:000008">
    <property type="entry name" value="Transcriptional regulator, GntR family"/>
    <property type="match status" value="1"/>
</dbReference>
<accession>A0A1H9U6F6</accession>
<evidence type="ECO:0000256" key="2">
    <source>
        <dbReference type="ARBA" id="ARBA00023015"/>
    </source>
</evidence>
<dbReference type="GO" id="GO:0045892">
    <property type="term" value="P:negative regulation of DNA-templated transcription"/>
    <property type="evidence" value="ECO:0007669"/>
    <property type="project" value="TreeGrafter"/>
</dbReference>
<name>A0A1H9U6F6_9LACT</name>
<evidence type="ECO:0000256" key="5">
    <source>
        <dbReference type="NCBIfam" id="TIGR02404"/>
    </source>
</evidence>
<dbReference type="PROSITE" id="PS50949">
    <property type="entry name" value="HTH_GNTR"/>
    <property type="match status" value="1"/>
</dbReference>
<dbReference type="InterPro" id="IPR012770">
    <property type="entry name" value="TreR"/>
</dbReference>
<dbReference type="SMART" id="SM00866">
    <property type="entry name" value="UTRA"/>
    <property type="match status" value="1"/>
</dbReference>
<dbReference type="GO" id="GO:0003677">
    <property type="term" value="F:DNA binding"/>
    <property type="evidence" value="ECO:0007669"/>
    <property type="project" value="UniProtKB-UniRule"/>
</dbReference>
<dbReference type="InterPro" id="IPR036390">
    <property type="entry name" value="WH_DNA-bd_sf"/>
</dbReference>
<protein>
    <recommendedName>
        <fullName evidence="5">Trehalose operon repressor</fullName>
    </recommendedName>
</protein>
<dbReference type="GO" id="GO:0003700">
    <property type="term" value="F:DNA-binding transcription factor activity"/>
    <property type="evidence" value="ECO:0007669"/>
    <property type="project" value="UniProtKB-UniRule"/>
</dbReference>
<dbReference type="InterPro" id="IPR000524">
    <property type="entry name" value="Tscrpt_reg_HTH_GntR"/>
</dbReference>